<evidence type="ECO:0000256" key="2">
    <source>
        <dbReference type="ARBA" id="ARBA00007441"/>
    </source>
</evidence>
<dbReference type="Proteomes" id="UP000002762">
    <property type="component" value="Unassembled WGS sequence"/>
</dbReference>
<dbReference type="AlphaFoldDB" id="J4UN23"/>
<dbReference type="InParanoid" id="J4UN23"/>
<accession>J4UN23</accession>
<keyword evidence="4 7" id="KW-0808">Transferase</keyword>
<dbReference type="HOGENOM" id="CLU_017584_0_5_1"/>
<evidence type="ECO:0000256" key="3">
    <source>
        <dbReference type="ARBA" id="ARBA00022576"/>
    </source>
</evidence>
<dbReference type="InterPro" id="IPR015424">
    <property type="entry name" value="PyrdxlP-dep_Trfase"/>
</dbReference>
<dbReference type="GO" id="GO:0030170">
    <property type="term" value="F:pyridoxal phosphate binding"/>
    <property type="evidence" value="ECO:0007669"/>
    <property type="project" value="InterPro"/>
</dbReference>
<protein>
    <submittedName>
        <fullName evidence="7">Aromatic amino acid aminotransferase</fullName>
    </submittedName>
</protein>
<name>J4UN23_BEAB2</name>
<dbReference type="Pfam" id="PF00155">
    <property type="entry name" value="Aminotran_1_2"/>
    <property type="match status" value="1"/>
</dbReference>
<evidence type="ECO:0000259" key="6">
    <source>
        <dbReference type="Pfam" id="PF00155"/>
    </source>
</evidence>
<keyword evidence="8" id="KW-1185">Reference proteome</keyword>
<dbReference type="PANTHER" id="PTHR42790:SF1">
    <property type="entry name" value="AROMATIC AMINO ACID AMINOTRANSFERASE, HYPOTHETICAL (EUROFUNG)"/>
    <property type="match status" value="1"/>
</dbReference>
<dbReference type="InterPro" id="IPR015421">
    <property type="entry name" value="PyrdxlP-dep_Trfase_major"/>
</dbReference>
<feature type="domain" description="Aminotransferase class I/classII large" evidence="6">
    <location>
        <begin position="205"/>
        <end position="485"/>
    </location>
</feature>
<dbReference type="PANTHER" id="PTHR42790">
    <property type="entry name" value="AMINOTRANSFERASE"/>
    <property type="match status" value="1"/>
</dbReference>
<comment type="cofactor">
    <cofactor evidence="1">
        <name>pyridoxal 5'-phosphate</name>
        <dbReference type="ChEBI" id="CHEBI:597326"/>
    </cofactor>
</comment>
<dbReference type="GO" id="GO:0008483">
    <property type="term" value="F:transaminase activity"/>
    <property type="evidence" value="ECO:0007669"/>
    <property type="project" value="UniProtKB-KW"/>
</dbReference>
<reference evidence="7 8" key="1">
    <citation type="journal article" date="2012" name="Sci. Rep.">
        <title>Genomic perspectives on the evolution of fungal entomopathogenicity in Beauveria bassiana.</title>
        <authorList>
            <person name="Xiao G."/>
            <person name="Ying S.H."/>
            <person name="Zheng P."/>
            <person name="Wang Z.L."/>
            <person name="Zhang S."/>
            <person name="Xie X.Q."/>
            <person name="Shang Y."/>
            <person name="St Leger R.J."/>
            <person name="Zhao G.P."/>
            <person name="Wang C."/>
            <person name="Feng M.G."/>
        </authorList>
    </citation>
    <scope>NUCLEOTIDE SEQUENCE [LARGE SCALE GENOMIC DNA]</scope>
    <source>
        <strain evidence="7 8">ARSEF 2860</strain>
    </source>
</reference>
<dbReference type="STRING" id="655819.J4UN23"/>
<dbReference type="CDD" id="cd00609">
    <property type="entry name" value="AAT_like"/>
    <property type="match status" value="1"/>
</dbReference>
<evidence type="ECO:0000313" key="7">
    <source>
        <dbReference type="EMBL" id="EJP66387.1"/>
    </source>
</evidence>
<dbReference type="EMBL" id="JH725160">
    <property type="protein sequence ID" value="EJP66387.1"/>
    <property type="molecule type" value="Genomic_DNA"/>
</dbReference>
<evidence type="ECO:0000313" key="8">
    <source>
        <dbReference type="Proteomes" id="UP000002762"/>
    </source>
</evidence>
<dbReference type="OrthoDB" id="691673at2759"/>
<gene>
    <name evidence="7" type="ORF">BBA_04880</name>
</gene>
<dbReference type="GO" id="GO:1901605">
    <property type="term" value="P:alpha-amino acid metabolic process"/>
    <property type="evidence" value="ECO:0007669"/>
    <property type="project" value="TreeGrafter"/>
</dbReference>
<evidence type="ECO:0000256" key="5">
    <source>
        <dbReference type="ARBA" id="ARBA00022898"/>
    </source>
</evidence>
<evidence type="ECO:0000256" key="1">
    <source>
        <dbReference type="ARBA" id="ARBA00001933"/>
    </source>
</evidence>
<comment type="similarity">
    <text evidence="2">Belongs to the class-I pyridoxal-phosphate-dependent aminotransferase family.</text>
</comment>
<proteinExistence type="inferred from homology"/>
<sequence length="698" mass="78378">MHESTLLIIGLLHAPASESLRNGSIFSLDTLTLAQQNGSDAHLDFKLHGPFHSTFGLSDSAISLRASRRILSQPVHFYTMVASQRFEGELPLPQDLSHHFSEITKRRTPSSIKEFYRFFAIPNIGNLGGGLPNDELFPFDTLEAQTANPDRYQCTPNYPVSARESRRLISEQKSPESDMNAASRRIKVPKTTPQADPLKRIDLSTALQYGTAGGYPPLLSLIRQFTRELLHPTVPYRGGPEVIITCGSTDGFSKAVQLISNSWNPDRDPVSRRPGMLCERYVYNNAIACVEPRGVQIVPVDIDFDGMLAKGPGGLEDILENWNPQQGIRPHFIYTVTMGHNPTGTVISVKRRREIYAICQRFDVIIVEDDPYWYLQFASAAEREAESRGNVVRPAAPHTPPKSTGYDFLDSLVPSYLSMDVDGRVVRLDTFSKTIAPGCRLGWITAQPAFIERLERITETTTQQPSGFVQAMVVEMLMGPSQKEKIKSFRLLSTKEKAKFGGWELDGWVRWLEGLRGVYERRMLRMCSLLDESLFELKQCTPISDLDSDWGVITKTRIMSYDWPRGGMFVWVRIHLENHPLWQAEGTSVPVLDGPALAQALMIFLTHKPQLIIAAPGTMFAATPHVAEETAWAYLRLCFGTETEENIEPCSRRFAAGLQRFWRIKSVEGMERLIAELKSSSAPDPEDLANMGFEAEEL</sequence>
<dbReference type="SUPFAM" id="SSF53383">
    <property type="entry name" value="PLP-dependent transferases"/>
    <property type="match status" value="1"/>
</dbReference>
<dbReference type="InterPro" id="IPR050859">
    <property type="entry name" value="Class-I_PLP-dep_aminotransf"/>
</dbReference>
<dbReference type="RefSeq" id="XP_008598199.1">
    <property type="nucleotide sequence ID" value="XM_008599977.1"/>
</dbReference>
<dbReference type="Gene3D" id="3.40.640.10">
    <property type="entry name" value="Type I PLP-dependent aspartate aminotransferase-like (Major domain)"/>
    <property type="match status" value="1"/>
</dbReference>
<organism evidence="7 8">
    <name type="scientific">Beauveria bassiana (strain ARSEF 2860)</name>
    <name type="common">White muscardine disease fungus</name>
    <name type="synonym">Tritirachium shiotae</name>
    <dbReference type="NCBI Taxonomy" id="655819"/>
    <lineage>
        <taxon>Eukaryota</taxon>
        <taxon>Fungi</taxon>
        <taxon>Dikarya</taxon>
        <taxon>Ascomycota</taxon>
        <taxon>Pezizomycotina</taxon>
        <taxon>Sordariomycetes</taxon>
        <taxon>Hypocreomycetidae</taxon>
        <taxon>Hypocreales</taxon>
        <taxon>Cordycipitaceae</taxon>
        <taxon>Beauveria</taxon>
    </lineage>
</organism>
<evidence type="ECO:0000256" key="4">
    <source>
        <dbReference type="ARBA" id="ARBA00022679"/>
    </source>
</evidence>
<dbReference type="InterPro" id="IPR004839">
    <property type="entry name" value="Aminotransferase_I/II_large"/>
</dbReference>
<dbReference type="GeneID" id="19887892"/>
<keyword evidence="3 7" id="KW-0032">Aminotransferase</keyword>
<keyword evidence="5" id="KW-0663">Pyridoxal phosphate</keyword>